<dbReference type="OrthoDB" id="4194555at2759"/>
<name>A0A8K0SIY7_9HYPO</name>
<dbReference type="SUPFAM" id="SSF81383">
    <property type="entry name" value="F-box domain"/>
    <property type="match status" value="1"/>
</dbReference>
<reference evidence="2" key="1">
    <citation type="journal article" date="2021" name="Nat. Commun.">
        <title>Genetic determinants of endophytism in the Arabidopsis root mycobiome.</title>
        <authorList>
            <person name="Mesny F."/>
            <person name="Miyauchi S."/>
            <person name="Thiergart T."/>
            <person name="Pickel B."/>
            <person name="Atanasova L."/>
            <person name="Karlsson M."/>
            <person name="Huettel B."/>
            <person name="Barry K.W."/>
            <person name="Haridas S."/>
            <person name="Chen C."/>
            <person name="Bauer D."/>
            <person name="Andreopoulos W."/>
            <person name="Pangilinan J."/>
            <person name="LaButti K."/>
            <person name="Riley R."/>
            <person name="Lipzen A."/>
            <person name="Clum A."/>
            <person name="Drula E."/>
            <person name="Henrissat B."/>
            <person name="Kohler A."/>
            <person name="Grigoriev I.V."/>
            <person name="Martin F.M."/>
            <person name="Hacquard S."/>
        </authorList>
    </citation>
    <scope>NUCLEOTIDE SEQUENCE</scope>
    <source>
        <strain evidence="2">MPI-CAGE-CH-0235</strain>
    </source>
</reference>
<evidence type="ECO:0000313" key="2">
    <source>
        <dbReference type="EMBL" id="KAH7309457.1"/>
    </source>
</evidence>
<accession>A0A8K0SIY7</accession>
<organism evidence="2 3">
    <name type="scientific">Stachybotrys elegans</name>
    <dbReference type="NCBI Taxonomy" id="80388"/>
    <lineage>
        <taxon>Eukaryota</taxon>
        <taxon>Fungi</taxon>
        <taxon>Dikarya</taxon>
        <taxon>Ascomycota</taxon>
        <taxon>Pezizomycotina</taxon>
        <taxon>Sordariomycetes</taxon>
        <taxon>Hypocreomycetidae</taxon>
        <taxon>Hypocreales</taxon>
        <taxon>Stachybotryaceae</taxon>
        <taxon>Stachybotrys</taxon>
    </lineage>
</organism>
<gene>
    <name evidence="2" type="ORF">B0I35DRAFT_440012</name>
</gene>
<dbReference type="InterPro" id="IPR036047">
    <property type="entry name" value="F-box-like_dom_sf"/>
</dbReference>
<proteinExistence type="predicted"/>
<feature type="compositionally biased region" description="Pro residues" evidence="1">
    <location>
        <begin position="201"/>
        <end position="212"/>
    </location>
</feature>
<keyword evidence="3" id="KW-1185">Reference proteome</keyword>
<feature type="region of interest" description="Disordered" evidence="1">
    <location>
        <begin position="191"/>
        <end position="221"/>
    </location>
</feature>
<protein>
    <recommendedName>
        <fullName evidence="4">F-box domain-containing protein</fullName>
    </recommendedName>
</protein>
<evidence type="ECO:0008006" key="4">
    <source>
        <dbReference type="Google" id="ProtNLM"/>
    </source>
</evidence>
<evidence type="ECO:0000256" key="1">
    <source>
        <dbReference type="SAM" id="MobiDB-lite"/>
    </source>
</evidence>
<dbReference type="AlphaFoldDB" id="A0A8K0SIY7"/>
<evidence type="ECO:0000313" key="3">
    <source>
        <dbReference type="Proteomes" id="UP000813444"/>
    </source>
</evidence>
<comment type="caution">
    <text evidence="2">The sequence shown here is derived from an EMBL/GenBank/DDBJ whole genome shotgun (WGS) entry which is preliminary data.</text>
</comment>
<sequence length="804" mass="90459">MASQSWPNGIPVEIFEWITSYLTRREIKALRLVCRDFEKKISSAYFRNVVVPFRPTLYTQLAQDSEVGARCSASDLLSDGMRIFQDFGPHILRFALSLEMSEDALTFPPTKAVQCAVPTFWGIYRWPHQDYHRYTDLEDMEQTADETADMRKALKCLTKVTNIGLCCDAGLGYLLGESGRRREQYRTNVFSQGRHLNSDPPRLPQLPEPPTGPDGQPTKTRSDMWVNAQAAIRRNLVRTMMANAGFDEPHIDEAINILLATEGVRSISDLDIDERAQGESRETVPANTERVERVERGDRDRFEHAPESVVHRFPLIPTSLSRAQKELLLELEWAHRAMIQSYVICLGDGAMDGGFSNLTNLTIAKIPSSHVPIFHNKQLWTGLTSLKEVSLGVVADWRRIQKVDERIVDITVSPLEAVDKVWLLLQSYLGPQQNIETLHFEWICGGEFAPTLYQRNSFILPAPFVSEPEVMAAMDAAFKPSSRLSLPYIKNLSLKNCWFSPHVLIQSIREMSSLSLEHLKMESVSICGRPSTLAHANLINTHQGNGGFFVLLNAANQAHLTAAGALQHLLANVPAPWIQGGQLQLQQQEQPGQPGQQDPQEQPDQQQQLADLENLPPPAPPTSTPTNYPDLMTWAGILSHFYSADHDRENPLVRTGLFTRAERAEKYRVYDEFLPGANTLQNEGPEYRLKSWSLKSCGYVLVDYPHVSTRSILPADEPTNAVAGGLIMNASSTYQMVSSHMQYCKDKLLGRVFPCIPSKELFVLEEFYGMRSGWEDVYDEQTSQQAREDGYDTPGLGRFTGTLL</sequence>
<feature type="compositionally biased region" description="Low complexity" evidence="1">
    <location>
        <begin position="584"/>
        <end position="608"/>
    </location>
</feature>
<dbReference type="Proteomes" id="UP000813444">
    <property type="component" value="Unassembled WGS sequence"/>
</dbReference>
<feature type="region of interest" description="Disordered" evidence="1">
    <location>
        <begin position="584"/>
        <end position="628"/>
    </location>
</feature>
<dbReference type="EMBL" id="JAGPNK010000013">
    <property type="protein sequence ID" value="KAH7309457.1"/>
    <property type="molecule type" value="Genomic_DNA"/>
</dbReference>